<dbReference type="Gene3D" id="2.60.98.20">
    <property type="entry name" value="Flagellar hook protein FlgE"/>
    <property type="match status" value="1"/>
</dbReference>
<gene>
    <name evidence="10" type="ORF">QS95_24860</name>
</gene>
<keyword evidence="10" id="KW-0969">Cilium</keyword>
<dbReference type="PANTHER" id="PTHR30435">
    <property type="entry name" value="FLAGELLAR PROTEIN"/>
    <property type="match status" value="1"/>
</dbReference>
<proteinExistence type="inferred from homology"/>
<dbReference type="AlphaFoldDB" id="A0AAE2DJ47"/>
<dbReference type="GO" id="GO:0005829">
    <property type="term" value="C:cytosol"/>
    <property type="evidence" value="ECO:0007669"/>
    <property type="project" value="TreeGrafter"/>
</dbReference>
<evidence type="ECO:0000259" key="9">
    <source>
        <dbReference type="Pfam" id="PF22692"/>
    </source>
</evidence>
<name>A0AAE2DJ47_PSEFL</name>
<evidence type="ECO:0000259" key="8">
    <source>
        <dbReference type="Pfam" id="PF07559"/>
    </source>
</evidence>
<feature type="domain" description="Flagellar basal body rod protein N-terminal" evidence="6">
    <location>
        <begin position="4"/>
        <end position="33"/>
    </location>
</feature>
<reference evidence="10 11" key="1">
    <citation type="submission" date="2014-11" db="EMBL/GenBank/DDBJ databases">
        <title>Draft genome sequence of Pseudomonas fluorescens strains SF4c SF39a.</title>
        <authorList>
            <person name="Underwood G.E."/>
            <person name="Ly L.K."/>
            <person name="Bitzer A.S."/>
            <person name="Godino A."/>
            <person name="Bucci V."/>
            <person name="Fischer S."/>
            <person name="Silby M.W."/>
        </authorList>
    </citation>
    <scope>NUCLEOTIDE SEQUENCE [LARGE SCALE GENOMIC DNA]</scope>
    <source>
        <strain evidence="10 11">SF4c</strain>
    </source>
</reference>
<dbReference type="Pfam" id="PF00460">
    <property type="entry name" value="Flg_bb_rod"/>
    <property type="match status" value="1"/>
</dbReference>
<feature type="domain" description="Flagellar basal-body/hook protein C-terminal" evidence="7">
    <location>
        <begin position="392"/>
        <end position="436"/>
    </location>
</feature>
<dbReference type="GO" id="GO:0009425">
    <property type="term" value="C:bacterial-type flagellum basal body"/>
    <property type="evidence" value="ECO:0007669"/>
    <property type="project" value="UniProtKB-SubCell"/>
</dbReference>
<evidence type="ECO:0000256" key="2">
    <source>
        <dbReference type="ARBA" id="ARBA00009677"/>
    </source>
</evidence>
<dbReference type="Pfam" id="PF22692">
    <property type="entry name" value="LlgE_F_G_D1"/>
    <property type="match status" value="1"/>
</dbReference>
<dbReference type="InterPro" id="IPR020013">
    <property type="entry name" value="Flagellar_FlgE/F/G"/>
</dbReference>
<protein>
    <recommendedName>
        <fullName evidence="3 5">Flagellar hook protein FlgE</fullName>
    </recommendedName>
</protein>
<dbReference type="RefSeq" id="WP_039772113.1">
    <property type="nucleotide sequence ID" value="NZ_CP048408.1"/>
</dbReference>
<comment type="similarity">
    <text evidence="2 5">Belongs to the flagella basal body rod proteins family.</text>
</comment>
<evidence type="ECO:0000313" key="10">
    <source>
        <dbReference type="EMBL" id="KIF56378.1"/>
    </source>
</evidence>
<comment type="subcellular location">
    <subcellularLocation>
        <location evidence="1 5">Bacterial flagellum basal body</location>
    </subcellularLocation>
</comment>
<dbReference type="InterPro" id="IPR053967">
    <property type="entry name" value="LlgE_F_G-like_D1"/>
</dbReference>
<dbReference type="InterPro" id="IPR010930">
    <property type="entry name" value="Flg_bb/hook_C_dom"/>
</dbReference>
<dbReference type="PANTHER" id="PTHR30435:SF1">
    <property type="entry name" value="FLAGELLAR HOOK PROTEIN FLGE"/>
    <property type="match status" value="1"/>
</dbReference>
<comment type="function">
    <text evidence="5">A flexible structure which links the flagellar filament to the drive apparatus in the basal body.</text>
</comment>
<dbReference type="GO" id="GO:0009424">
    <property type="term" value="C:bacterial-type flagellum hook"/>
    <property type="evidence" value="ECO:0007669"/>
    <property type="project" value="TreeGrafter"/>
</dbReference>
<evidence type="ECO:0000259" key="7">
    <source>
        <dbReference type="Pfam" id="PF06429"/>
    </source>
</evidence>
<dbReference type="SUPFAM" id="SSF117143">
    <property type="entry name" value="Flagellar hook protein flgE"/>
    <property type="match status" value="1"/>
</dbReference>
<feature type="domain" description="Flagellar hook protein FlgE D2" evidence="8">
    <location>
        <begin position="162"/>
        <end position="318"/>
    </location>
</feature>
<dbReference type="NCBIfam" id="TIGR03506">
    <property type="entry name" value="FlgEFG_subfam"/>
    <property type="match status" value="1"/>
</dbReference>
<dbReference type="InterPro" id="IPR011491">
    <property type="entry name" value="FlgE_D2"/>
</dbReference>
<dbReference type="InterPro" id="IPR037925">
    <property type="entry name" value="FlgE/F/G-like"/>
</dbReference>
<dbReference type="Proteomes" id="UP000031587">
    <property type="component" value="Unassembled WGS sequence"/>
</dbReference>
<dbReference type="InterPro" id="IPR019776">
    <property type="entry name" value="Flagellar_basal_body_rod_CS"/>
</dbReference>
<evidence type="ECO:0000256" key="4">
    <source>
        <dbReference type="ARBA" id="ARBA00023143"/>
    </source>
</evidence>
<dbReference type="EMBL" id="JTGH01000023">
    <property type="protein sequence ID" value="KIF56378.1"/>
    <property type="molecule type" value="Genomic_DNA"/>
</dbReference>
<keyword evidence="10" id="KW-0282">Flagellum</keyword>
<sequence>MSFNIGLSGLYAANKQLDVTGNNIANVATAGFKSSRAEFEDVYSATRLGSGSKVIGNGVRLANVSQQFTQGDINNTGNVLDMGINGSGFFTLSNNGSISYTRAGTFKVDKDGFITNTDYTSRLQGYGVDSNGKIINGVLTDLKIDTSNLAPKSTSLVTSTINLNSTAPVIDDTVAAGKFDPTNLATYTKSFSTPIYDSQGNSHVMDQYMVKTGANTWKVYTLVDGRNPDATGSDPKVTAPVASTMTFDSTGKLTQVSTPPAVISSDLKLTGWVPGTVTNGVWTANGASANPAGITISMAKTTQYNADTARSIPTQDGYATGQITNLTIDGTGTLFANFSNNQSKAIGQVALASFTNEQGLQPIGGTSWKETFASGIPGYDAPETGTLGSVVSNSLEESNVNLTNELVDLIKGQSNYQANAKTISTQSTIMQTIIQMT</sequence>
<evidence type="ECO:0000256" key="1">
    <source>
        <dbReference type="ARBA" id="ARBA00004117"/>
    </source>
</evidence>
<dbReference type="PROSITE" id="PS00588">
    <property type="entry name" value="FLAGELLA_BB_ROD"/>
    <property type="match status" value="1"/>
</dbReference>
<dbReference type="InterPro" id="IPR001444">
    <property type="entry name" value="Flag_bb_rod_N"/>
</dbReference>
<dbReference type="GO" id="GO:0071978">
    <property type="term" value="P:bacterial-type flagellum-dependent swarming motility"/>
    <property type="evidence" value="ECO:0007669"/>
    <property type="project" value="TreeGrafter"/>
</dbReference>
<evidence type="ECO:0000256" key="5">
    <source>
        <dbReference type="RuleBase" id="RU362116"/>
    </source>
</evidence>
<evidence type="ECO:0000256" key="3">
    <source>
        <dbReference type="ARBA" id="ARBA00019015"/>
    </source>
</evidence>
<dbReference type="InterPro" id="IPR037058">
    <property type="entry name" value="Falgellar_hook_FlgE_sf"/>
</dbReference>
<evidence type="ECO:0000313" key="11">
    <source>
        <dbReference type="Proteomes" id="UP000031587"/>
    </source>
</evidence>
<keyword evidence="10" id="KW-0966">Cell projection</keyword>
<dbReference type="NCBIfam" id="NF004238">
    <property type="entry name" value="PRK05682.1-1"/>
    <property type="match status" value="1"/>
</dbReference>
<accession>A0AAE2DJ47</accession>
<keyword evidence="4 5" id="KW-0975">Bacterial flagellum</keyword>
<dbReference type="Pfam" id="PF07559">
    <property type="entry name" value="FlgE_D2"/>
    <property type="match status" value="1"/>
</dbReference>
<dbReference type="Pfam" id="PF06429">
    <property type="entry name" value="Flg_bbr_C"/>
    <property type="match status" value="1"/>
</dbReference>
<organism evidence="10 11">
    <name type="scientific">Pseudomonas fluorescens</name>
    <dbReference type="NCBI Taxonomy" id="294"/>
    <lineage>
        <taxon>Bacteria</taxon>
        <taxon>Pseudomonadati</taxon>
        <taxon>Pseudomonadota</taxon>
        <taxon>Gammaproteobacteria</taxon>
        <taxon>Pseudomonadales</taxon>
        <taxon>Pseudomonadaceae</taxon>
        <taxon>Pseudomonas</taxon>
    </lineage>
</organism>
<evidence type="ECO:0000259" key="6">
    <source>
        <dbReference type="Pfam" id="PF00460"/>
    </source>
</evidence>
<comment type="caution">
    <text evidence="10">The sequence shown here is derived from an EMBL/GenBank/DDBJ whole genome shotgun (WGS) entry which is preliminary data.</text>
</comment>
<feature type="domain" description="Flagellar hook protein FlgE/F/G-like D1" evidence="9">
    <location>
        <begin position="84"/>
        <end position="118"/>
    </location>
</feature>